<dbReference type="EMBL" id="JAAXOO010000001">
    <property type="protein sequence ID" value="NKY32440.1"/>
    <property type="molecule type" value="Genomic_DNA"/>
</dbReference>
<dbReference type="SUPFAM" id="SSF51735">
    <property type="entry name" value="NAD(P)-binding Rossmann-fold domains"/>
    <property type="match status" value="1"/>
</dbReference>
<dbReference type="GO" id="GO:0016491">
    <property type="term" value="F:oxidoreductase activity"/>
    <property type="evidence" value="ECO:0007669"/>
    <property type="project" value="UniProtKB-KW"/>
</dbReference>
<dbReference type="PANTHER" id="PTHR44196:SF2">
    <property type="entry name" value="SHORT-CHAIN DEHYDROGENASE-RELATED"/>
    <property type="match status" value="1"/>
</dbReference>
<dbReference type="Proteomes" id="UP000565715">
    <property type="component" value="Unassembled WGS sequence"/>
</dbReference>
<dbReference type="PRINTS" id="PR00081">
    <property type="entry name" value="GDHRDH"/>
</dbReference>
<sequence>MKSKESDIERPTGTALVTGASSGIGAEFAAALAVRGHDLVLVARSAARLESLAAELRGRHGVEVEVVVQDLAEPGAAERVVTELAARGLSVDVLVNNAGFGSAGRYEDIAAETDHGQLMVNVVALEGLTHRLVPAMVARGRGEVINIASTAALQPAPYFATYAAGKAFVLNFSLALWSEYRDRGIKVLAVCPGPTETGFFEVVGTRDAAVTGSMGTAAEVVQASLRALARNKGYIVPGRQNFAAAHLMPRRPRTLVARIAKRVTAAVAEAAGKHAHQETPARPVRPAV</sequence>
<evidence type="ECO:0000313" key="4">
    <source>
        <dbReference type="EMBL" id="NKY32440.1"/>
    </source>
</evidence>
<proteinExistence type="inferred from homology"/>
<comment type="similarity">
    <text evidence="1 3">Belongs to the short-chain dehydrogenases/reductases (SDR) family.</text>
</comment>
<dbReference type="GO" id="GO:0016020">
    <property type="term" value="C:membrane"/>
    <property type="evidence" value="ECO:0007669"/>
    <property type="project" value="TreeGrafter"/>
</dbReference>
<gene>
    <name evidence="4" type="ORF">HGA13_05035</name>
</gene>
<dbReference type="Pfam" id="PF00106">
    <property type="entry name" value="adh_short"/>
    <property type="match status" value="1"/>
</dbReference>
<dbReference type="PANTHER" id="PTHR44196">
    <property type="entry name" value="DEHYDROGENASE/REDUCTASE SDR FAMILY MEMBER 7B"/>
    <property type="match status" value="1"/>
</dbReference>
<evidence type="ECO:0000256" key="2">
    <source>
        <dbReference type="ARBA" id="ARBA00023002"/>
    </source>
</evidence>
<dbReference type="PRINTS" id="PR00080">
    <property type="entry name" value="SDRFAMILY"/>
</dbReference>
<name>A0A846XCD7_9NOCA</name>
<evidence type="ECO:0000256" key="1">
    <source>
        <dbReference type="ARBA" id="ARBA00006484"/>
    </source>
</evidence>
<dbReference type="InterPro" id="IPR002347">
    <property type="entry name" value="SDR_fam"/>
</dbReference>
<accession>A0A846XCD7</accession>
<dbReference type="InterPro" id="IPR036291">
    <property type="entry name" value="NAD(P)-bd_dom_sf"/>
</dbReference>
<keyword evidence="5" id="KW-1185">Reference proteome</keyword>
<organism evidence="4 5">
    <name type="scientific">Nocardia speluncae</name>
    <dbReference type="NCBI Taxonomy" id="419477"/>
    <lineage>
        <taxon>Bacteria</taxon>
        <taxon>Bacillati</taxon>
        <taxon>Actinomycetota</taxon>
        <taxon>Actinomycetes</taxon>
        <taxon>Mycobacteriales</taxon>
        <taxon>Nocardiaceae</taxon>
        <taxon>Nocardia</taxon>
    </lineage>
</organism>
<comment type="caution">
    <text evidence="4">The sequence shown here is derived from an EMBL/GenBank/DDBJ whole genome shotgun (WGS) entry which is preliminary data.</text>
</comment>
<evidence type="ECO:0000256" key="3">
    <source>
        <dbReference type="RuleBase" id="RU000363"/>
    </source>
</evidence>
<dbReference type="RefSeq" id="WP_068036699.1">
    <property type="nucleotide sequence ID" value="NZ_JAAXOO010000001.1"/>
</dbReference>
<dbReference type="PIRSF" id="PIRSF000126">
    <property type="entry name" value="11-beta-HSD1"/>
    <property type="match status" value="1"/>
</dbReference>
<reference evidence="4 5" key="1">
    <citation type="submission" date="2020-04" db="EMBL/GenBank/DDBJ databases">
        <title>MicrobeNet Type strains.</title>
        <authorList>
            <person name="Nicholson A.C."/>
        </authorList>
    </citation>
    <scope>NUCLEOTIDE SEQUENCE [LARGE SCALE GENOMIC DNA]</scope>
    <source>
        <strain evidence="4 5">DSM 45078</strain>
    </source>
</reference>
<keyword evidence="2" id="KW-0560">Oxidoreductase</keyword>
<dbReference type="AlphaFoldDB" id="A0A846XCD7"/>
<evidence type="ECO:0000313" key="5">
    <source>
        <dbReference type="Proteomes" id="UP000565715"/>
    </source>
</evidence>
<dbReference type="Gene3D" id="3.40.50.720">
    <property type="entry name" value="NAD(P)-binding Rossmann-like Domain"/>
    <property type="match status" value="1"/>
</dbReference>
<protein>
    <submittedName>
        <fullName evidence="4">SDR family oxidoreductase</fullName>
    </submittedName>
</protein>